<dbReference type="Gene3D" id="3.30.1520.10">
    <property type="entry name" value="Phox-like domain"/>
    <property type="match status" value="1"/>
</dbReference>
<name>A0AAV9MZZ3_9EURO</name>
<dbReference type="GO" id="GO:0035091">
    <property type="term" value="F:phosphatidylinositol binding"/>
    <property type="evidence" value="ECO:0007669"/>
    <property type="project" value="InterPro"/>
</dbReference>
<dbReference type="Pfam" id="PF00564">
    <property type="entry name" value="PB1"/>
    <property type="match status" value="1"/>
</dbReference>
<accession>A0AAV9MZZ3</accession>
<organism evidence="8 9">
    <name type="scientific">Exophiala bonariae</name>
    <dbReference type="NCBI Taxonomy" id="1690606"/>
    <lineage>
        <taxon>Eukaryota</taxon>
        <taxon>Fungi</taxon>
        <taxon>Dikarya</taxon>
        <taxon>Ascomycota</taxon>
        <taxon>Pezizomycotina</taxon>
        <taxon>Eurotiomycetes</taxon>
        <taxon>Chaetothyriomycetidae</taxon>
        <taxon>Chaetothyriales</taxon>
        <taxon>Herpotrichiellaceae</taxon>
        <taxon>Exophiala</taxon>
    </lineage>
</organism>
<protein>
    <recommendedName>
        <fullName evidence="10">PCI domain-containing protein</fullName>
    </recommendedName>
</protein>
<feature type="domain" description="SH3" evidence="5">
    <location>
        <begin position="682"/>
        <end position="744"/>
    </location>
</feature>
<feature type="compositionally biased region" description="Low complexity" evidence="4">
    <location>
        <begin position="65"/>
        <end position="74"/>
    </location>
</feature>
<gene>
    <name evidence="8" type="ORF">LTR84_006811</name>
</gene>
<dbReference type="GO" id="GO:0060090">
    <property type="term" value="F:molecular adaptor activity"/>
    <property type="evidence" value="ECO:0007669"/>
    <property type="project" value="UniProtKB-ARBA"/>
</dbReference>
<dbReference type="GO" id="GO:0005938">
    <property type="term" value="C:cell cortex"/>
    <property type="evidence" value="ECO:0007669"/>
    <property type="project" value="UniProtKB-ARBA"/>
</dbReference>
<dbReference type="InterPro" id="IPR053793">
    <property type="entry name" value="PB1-like"/>
</dbReference>
<dbReference type="PANTHER" id="PTHR12436:SF4">
    <property type="entry name" value="LEUKOCYTE RECEPTOR CLUSTER MEMBER 8"/>
    <property type="match status" value="1"/>
</dbReference>
<feature type="compositionally biased region" description="Polar residues" evidence="4">
    <location>
        <begin position="978"/>
        <end position="988"/>
    </location>
</feature>
<keyword evidence="9" id="KW-1185">Reference proteome</keyword>
<evidence type="ECO:0000256" key="2">
    <source>
        <dbReference type="ARBA" id="ARBA00022737"/>
    </source>
</evidence>
<dbReference type="InterPro" id="IPR001452">
    <property type="entry name" value="SH3_domain"/>
</dbReference>
<dbReference type="CDD" id="cd06890">
    <property type="entry name" value="PX_Bem1p"/>
    <property type="match status" value="1"/>
</dbReference>
<dbReference type="InterPro" id="IPR000270">
    <property type="entry name" value="PB1_dom"/>
</dbReference>
<dbReference type="InterPro" id="IPR036871">
    <property type="entry name" value="PX_dom_sf"/>
</dbReference>
<dbReference type="InterPro" id="IPR005062">
    <property type="entry name" value="SAC3/GANP/THP3_conserved"/>
</dbReference>
<dbReference type="CDD" id="cd11879">
    <property type="entry name" value="SH3_Bem1p_2"/>
    <property type="match status" value="1"/>
</dbReference>
<dbReference type="InterPro" id="IPR001683">
    <property type="entry name" value="PX_dom"/>
</dbReference>
<comment type="caution">
    <text evidence="8">The sequence shown here is derived from an EMBL/GenBank/DDBJ whole genome shotgun (WGS) entry which is preliminary data.</text>
</comment>
<feature type="domain" description="PX" evidence="6">
    <location>
        <begin position="831"/>
        <end position="952"/>
    </location>
</feature>
<dbReference type="Proteomes" id="UP001358417">
    <property type="component" value="Unassembled WGS sequence"/>
</dbReference>
<evidence type="ECO:0000259" key="6">
    <source>
        <dbReference type="PROSITE" id="PS50195"/>
    </source>
</evidence>
<dbReference type="InterPro" id="IPR045107">
    <property type="entry name" value="SAC3/GANP/THP3"/>
</dbReference>
<dbReference type="PROSITE" id="PS50195">
    <property type="entry name" value="PX"/>
    <property type="match status" value="1"/>
</dbReference>
<dbReference type="SMART" id="SM00326">
    <property type="entry name" value="SH3"/>
    <property type="match status" value="2"/>
</dbReference>
<dbReference type="Pfam" id="PF00787">
    <property type="entry name" value="PX"/>
    <property type="match status" value="1"/>
</dbReference>
<dbReference type="CDD" id="cd11878">
    <property type="entry name" value="SH3_Bem1p_1"/>
    <property type="match status" value="1"/>
</dbReference>
<feature type="domain" description="SH3" evidence="5">
    <location>
        <begin position="558"/>
        <end position="623"/>
    </location>
</feature>
<dbReference type="PANTHER" id="PTHR12436">
    <property type="entry name" value="80 KDA MCM3-ASSOCIATED PROTEIN"/>
    <property type="match status" value="1"/>
</dbReference>
<feature type="compositionally biased region" description="Polar residues" evidence="4">
    <location>
        <begin position="227"/>
        <end position="236"/>
    </location>
</feature>
<feature type="compositionally biased region" description="Low complexity" evidence="4">
    <location>
        <begin position="967"/>
        <end position="977"/>
    </location>
</feature>
<feature type="compositionally biased region" description="Low complexity" evidence="4">
    <location>
        <begin position="1000"/>
        <end position="1012"/>
    </location>
</feature>
<dbReference type="FunFam" id="3.10.20.90:FF:000250">
    <property type="entry name" value="Protein kinase activator Bem1"/>
    <property type="match status" value="1"/>
</dbReference>
<dbReference type="InterPro" id="IPR035548">
    <property type="entry name" value="Bem1/Scd2_SH3_1"/>
</dbReference>
<dbReference type="FunFam" id="2.30.30.40:FF:000093">
    <property type="entry name" value="Protein kinase activator Bem1"/>
    <property type="match status" value="1"/>
</dbReference>
<feature type="compositionally biased region" description="Polar residues" evidence="4">
    <location>
        <begin position="1025"/>
        <end position="1042"/>
    </location>
</feature>
<feature type="region of interest" description="Disordered" evidence="4">
    <location>
        <begin position="174"/>
        <end position="270"/>
    </location>
</feature>
<dbReference type="Pfam" id="PF03399">
    <property type="entry name" value="SAC3_GANP"/>
    <property type="match status" value="1"/>
</dbReference>
<reference evidence="8 9" key="1">
    <citation type="submission" date="2023-08" db="EMBL/GenBank/DDBJ databases">
        <title>Black Yeasts Isolated from many extreme environments.</title>
        <authorList>
            <person name="Coleine C."/>
            <person name="Stajich J.E."/>
            <person name="Selbmann L."/>
        </authorList>
    </citation>
    <scope>NUCLEOTIDE SEQUENCE [LARGE SCALE GENOMIC DNA]</scope>
    <source>
        <strain evidence="8 9">CCFEE 5792</strain>
    </source>
</reference>
<evidence type="ECO:0000259" key="7">
    <source>
        <dbReference type="PROSITE" id="PS51745"/>
    </source>
</evidence>
<dbReference type="SMART" id="SM00312">
    <property type="entry name" value="PX"/>
    <property type="match status" value="1"/>
</dbReference>
<dbReference type="Gene3D" id="3.10.20.90">
    <property type="entry name" value="Phosphatidylinositol 3-kinase Catalytic Subunit, Chain A, domain 1"/>
    <property type="match status" value="1"/>
</dbReference>
<dbReference type="RefSeq" id="XP_064702851.1">
    <property type="nucleotide sequence ID" value="XM_064850369.1"/>
</dbReference>
<dbReference type="FunFam" id="3.30.1520.10:FF:000041">
    <property type="entry name" value="Protein kinase activator Bem1"/>
    <property type="match status" value="1"/>
</dbReference>
<dbReference type="Pfam" id="PF00018">
    <property type="entry name" value="SH3_1"/>
    <property type="match status" value="2"/>
</dbReference>
<keyword evidence="2" id="KW-0677">Repeat</keyword>
<dbReference type="GeneID" id="89974980"/>
<dbReference type="Gene3D" id="2.30.30.40">
    <property type="entry name" value="SH3 Domains"/>
    <property type="match status" value="2"/>
</dbReference>
<feature type="compositionally biased region" description="Polar residues" evidence="4">
    <location>
        <begin position="649"/>
        <end position="678"/>
    </location>
</feature>
<dbReference type="AlphaFoldDB" id="A0AAV9MZZ3"/>
<feature type="domain" description="PB1" evidence="7">
    <location>
        <begin position="1048"/>
        <end position="1125"/>
    </location>
</feature>
<dbReference type="GO" id="GO:0030427">
    <property type="term" value="C:site of polarized growth"/>
    <property type="evidence" value="ECO:0007669"/>
    <property type="project" value="UniProtKB-ARBA"/>
</dbReference>
<dbReference type="SUPFAM" id="SSF54277">
    <property type="entry name" value="CAD &amp; PB1 domains"/>
    <property type="match status" value="1"/>
</dbReference>
<dbReference type="EMBL" id="JAVRRD010000026">
    <property type="protein sequence ID" value="KAK5047289.1"/>
    <property type="molecule type" value="Genomic_DNA"/>
</dbReference>
<dbReference type="InterPro" id="IPR035549">
    <property type="entry name" value="Bem1/Scd2_SH3_2"/>
</dbReference>
<feature type="region of interest" description="Disordered" evidence="4">
    <location>
        <begin position="624"/>
        <end position="678"/>
    </location>
</feature>
<keyword evidence="1 3" id="KW-0728">SH3 domain</keyword>
<dbReference type="GO" id="GO:0051130">
    <property type="term" value="P:positive regulation of cellular component organization"/>
    <property type="evidence" value="ECO:0007669"/>
    <property type="project" value="UniProtKB-ARBA"/>
</dbReference>
<evidence type="ECO:0000313" key="8">
    <source>
        <dbReference type="EMBL" id="KAK5047289.1"/>
    </source>
</evidence>
<dbReference type="GO" id="GO:0005634">
    <property type="term" value="C:nucleus"/>
    <property type="evidence" value="ECO:0007669"/>
    <property type="project" value="TreeGrafter"/>
</dbReference>
<feature type="compositionally biased region" description="Polar residues" evidence="4">
    <location>
        <begin position="248"/>
        <end position="261"/>
    </location>
</feature>
<sequence>MYSSASGHAPWQSSNSYATMNSQNAYIPVPARQTFGHQSNLPPPPFYVPPPLNSNSHQYLPPPAASLSTTSTTPSAPPKKKITWSPAVRDYVNRSFAQENSIVGITKEQIESRLKEVITEATQHGKLETTNWVELPLPQQMLQEERTRALLAPMSPSYVPPPANMDGAVMSYYQQSRTDGPRKRKSTEMDEVTAIPPWRANTQPVGSLADRISFAPNEKRPKLDMSKSVSKSNANLESRKKRFEDSLGGSNSPRTQESSRGASPEPIGPIIGRSQKLEKNYFRLTSAPNPDDVRPLEVLRKTLELLKQKWRLAPNYVYICDQFKSLRQDLTVQHIKNDFTTNVYEYHARIALEKGDLGEYNQCQTQLKGLYKQNLGGHPVEFTAYRILYFIHTCNRTDMNDVLSDLTEADKTEPSIKHALEVRSALALGNYHKLFKLYHSVPDMGGYLMDMFVARERIAALACMCKSYKPDVRLRLVTEELGFDSDEEACQFILEHVPDESPSLLEERDGDVRFLTGKSEKRVVIAALVRGGEKQKEAAAAAKPSTLSIAPKTIQALPPKKVIKALYDYEPQNKNGQELAFLKGDFFHVLSREDDTEWYEACNPLIPTARGLVPVAFFETVGKQQRQSGNSLSSPGEKPDGHDSGFSEKGSSNSTHTRSESTATTRPPTHTRGQSMAGRTTGAMVYGVVQYDFNAERADELEAKAGEAIIVVAQSNPEWFVAKPIGRLGGPGLIPVSFVDIKDTATMQSVPDPLEAVRKAGVPRVEEWKKFAAEYKNSSISLGKFDNGQPANQMTLEMARMSLQNGGSEASLASNNYEQSQSMRQSQQQSGMPLAPISAHVPRYCFDNDMYWYIIECQMEDGRWWELSRYYADFYDFQIALLEQFPEEAGNVKGKPRTLPFMPGPVAHVTDAISNGRRQNLDEYMKNIVGMPPHISKSMLVRNLFKPKPGQDFEIDPSALGEDYRLSGGSQQSQSMQPVSRVTSNQIPGSAYGGMPPPSGRMSQQQRQMPMSAGMGMDRPPFLHSQASNLTQASTSSSMKANNAGSGGMKVKVFFQDDIIAIRVPTEISFGALKERLMERLKVNENILVQYKDESTNSYIDLENDDNLDVALQRNPKLTLYVAFNTG</sequence>
<dbReference type="PROSITE" id="PS51745">
    <property type="entry name" value="PB1"/>
    <property type="match status" value="1"/>
</dbReference>
<dbReference type="GO" id="GO:1902494">
    <property type="term" value="C:catalytic complex"/>
    <property type="evidence" value="ECO:0007669"/>
    <property type="project" value="UniProtKB-ARBA"/>
</dbReference>
<evidence type="ECO:0000313" key="9">
    <source>
        <dbReference type="Proteomes" id="UP001358417"/>
    </source>
</evidence>
<feature type="compositionally biased region" description="Polar residues" evidence="4">
    <location>
        <begin position="624"/>
        <end position="634"/>
    </location>
</feature>
<proteinExistence type="predicted"/>
<dbReference type="SUPFAM" id="SSF64268">
    <property type="entry name" value="PX domain"/>
    <property type="match status" value="1"/>
</dbReference>
<evidence type="ECO:0000256" key="1">
    <source>
        <dbReference type="ARBA" id="ARBA00022443"/>
    </source>
</evidence>
<dbReference type="FunFam" id="2.30.30.40:FF:000184">
    <property type="entry name" value="Protein kinase activator Bem1"/>
    <property type="match status" value="1"/>
</dbReference>
<evidence type="ECO:0000256" key="3">
    <source>
        <dbReference type="PROSITE-ProRule" id="PRU00192"/>
    </source>
</evidence>
<evidence type="ECO:0000259" key="5">
    <source>
        <dbReference type="PROSITE" id="PS50002"/>
    </source>
</evidence>
<feature type="region of interest" description="Disordered" evidence="4">
    <location>
        <begin position="29"/>
        <end position="82"/>
    </location>
</feature>
<feature type="region of interest" description="Disordered" evidence="4">
    <location>
        <begin position="952"/>
        <end position="1042"/>
    </location>
</feature>
<dbReference type="InterPro" id="IPR036028">
    <property type="entry name" value="SH3-like_dom_sf"/>
</dbReference>
<dbReference type="PROSITE" id="PS50002">
    <property type="entry name" value="SH3"/>
    <property type="match status" value="2"/>
</dbReference>
<evidence type="ECO:0008006" key="10">
    <source>
        <dbReference type="Google" id="ProtNLM"/>
    </source>
</evidence>
<dbReference type="SUPFAM" id="SSF50044">
    <property type="entry name" value="SH3-domain"/>
    <property type="match status" value="2"/>
</dbReference>
<feature type="compositionally biased region" description="Pro residues" evidence="4">
    <location>
        <begin position="41"/>
        <end position="52"/>
    </location>
</feature>
<feature type="compositionally biased region" description="Basic and acidic residues" evidence="4">
    <location>
        <begin position="637"/>
        <end position="646"/>
    </location>
</feature>
<evidence type="ECO:0000256" key="4">
    <source>
        <dbReference type="SAM" id="MobiDB-lite"/>
    </source>
</evidence>
<dbReference type="InterPro" id="IPR035550">
    <property type="entry name" value="Bem1/Scd2_PX"/>
</dbReference>
<dbReference type="SMART" id="SM00666">
    <property type="entry name" value="PB1"/>
    <property type="match status" value="1"/>
</dbReference>
<dbReference type="Gene3D" id="1.25.40.990">
    <property type="match status" value="1"/>
</dbReference>